<feature type="chain" id="PRO_5043722748" evidence="1">
    <location>
        <begin position="20"/>
        <end position="191"/>
    </location>
</feature>
<evidence type="ECO:0000313" key="2">
    <source>
        <dbReference type="EMBL" id="MCT8971266.1"/>
    </source>
</evidence>
<proteinExistence type="predicted"/>
<feature type="signal peptide" evidence="1">
    <location>
        <begin position="1"/>
        <end position="19"/>
    </location>
</feature>
<dbReference type="Proteomes" id="UP001320898">
    <property type="component" value="Unassembled WGS sequence"/>
</dbReference>
<sequence>MIRRYLAFFALLPILAACVGEDQPSATSIIPVSYTITAQAAGPITPETPYSTATLRKLFPEQRIDVISTADEDGVVDALTVFSDGLQVMMVIPARGGKTVKAVHGSGLAVAGPNGERLGMSFRQAGMSRNDCTVGTGPWLGMAVCTARGASNIYLVFDNGGWNGSPNELAPASALADGKLQRIVWVPQRSG</sequence>
<organism evidence="2 3">
    <name type="scientific">Microbaculum marinisediminis</name>
    <dbReference type="NCBI Taxonomy" id="2931392"/>
    <lineage>
        <taxon>Bacteria</taxon>
        <taxon>Pseudomonadati</taxon>
        <taxon>Pseudomonadota</taxon>
        <taxon>Alphaproteobacteria</taxon>
        <taxon>Hyphomicrobiales</taxon>
        <taxon>Tepidamorphaceae</taxon>
        <taxon>Microbaculum</taxon>
    </lineage>
</organism>
<keyword evidence="1" id="KW-0732">Signal</keyword>
<protein>
    <submittedName>
        <fullName evidence="2">DUF1131 family protein</fullName>
    </submittedName>
</protein>
<reference evidence="2 3" key="1">
    <citation type="submission" date="2022-04" db="EMBL/GenBank/DDBJ databases">
        <authorList>
            <person name="Ye Y.-Q."/>
            <person name="Du Z.-J."/>
        </authorList>
    </citation>
    <scope>NUCLEOTIDE SEQUENCE [LARGE SCALE GENOMIC DNA]</scope>
    <source>
        <strain evidence="2 3">A6E488</strain>
    </source>
</reference>
<dbReference type="EMBL" id="JALIDZ010000002">
    <property type="protein sequence ID" value="MCT8971266.1"/>
    <property type="molecule type" value="Genomic_DNA"/>
</dbReference>
<dbReference type="PROSITE" id="PS51257">
    <property type="entry name" value="PROKAR_LIPOPROTEIN"/>
    <property type="match status" value="1"/>
</dbReference>
<gene>
    <name evidence="2" type="ORF">MUB46_05270</name>
</gene>
<dbReference type="InterPro" id="IPR010938">
    <property type="entry name" value="DUF1131"/>
</dbReference>
<dbReference type="RefSeq" id="WP_261614832.1">
    <property type="nucleotide sequence ID" value="NZ_JALIDZ010000002.1"/>
</dbReference>
<dbReference type="AlphaFoldDB" id="A0AAW5QXT8"/>
<accession>A0AAW5QXT8</accession>
<dbReference type="InterPro" id="IPR038714">
    <property type="entry name" value="YfeY-like_sf"/>
</dbReference>
<dbReference type="Pfam" id="PF06572">
    <property type="entry name" value="DUF1131"/>
    <property type="match status" value="1"/>
</dbReference>
<comment type="caution">
    <text evidence="2">The sequence shown here is derived from an EMBL/GenBank/DDBJ whole genome shotgun (WGS) entry which is preliminary data.</text>
</comment>
<dbReference type="Gene3D" id="2.60.460.10">
    <property type="entry name" value="protein yfey like domain"/>
    <property type="match status" value="1"/>
</dbReference>
<name>A0AAW5QXT8_9HYPH</name>
<keyword evidence="3" id="KW-1185">Reference proteome</keyword>
<evidence type="ECO:0000313" key="3">
    <source>
        <dbReference type="Proteomes" id="UP001320898"/>
    </source>
</evidence>
<evidence type="ECO:0000256" key="1">
    <source>
        <dbReference type="SAM" id="SignalP"/>
    </source>
</evidence>